<dbReference type="InterPro" id="IPR007312">
    <property type="entry name" value="Phosphoesterase"/>
</dbReference>
<organism evidence="3 4">
    <name type="scientific">Dyella choica</name>
    <dbReference type="NCBI Taxonomy" id="1927959"/>
    <lineage>
        <taxon>Bacteria</taxon>
        <taxon>Pseudomonadati</taxon>
        <taxon>Pseudomonadota</taxon>
        <taxon>Gammaproteobacteria</taxon>
        <taxon>Lysobacterales</taxon>
        <taxon>Rhodanobacteraceae</taxon>
        <taxon>Dyella</taxon>
    </lineage>
</organism>
<dbReference type="SUPFAM" id="SSF53649">
    <property type="entry name" value="Alkaline phosphatase-like"/>
    <property type="match status" value="1"/>
</dbReference>
<comment type="caution">
    <text evidence="3">The sequence shown here is derived from an EMBL/GenBank/DDBJ whole genome shotgun (WGS) entry which is preliminary data.</text>
</comment>
<evidence type="ECO:0000313" key="3">
    <source>
        <dbReference type="EMBL" id="RUL72896.1"/>
    </source>
</evidence>
<dbReference type="AlphaFoldDB" id="A0A3S0RIZ9"/>
<dbReference type="PANTHER" id="PTHR31956:SF1">
    <property type="entry name" value="NON-SPECIFIC PHOSPHOLIPASE C1"/>
    <property type="match status" value="1"/>
</dbReference>
<evidence type="ECO:0000313" key="4">
    <source>
        <dbReference type="Proteomes" id="UP000274358"/>
    </source>
</evidence>
<dbReference type="OrthoDB" id="9770871at2"/>
<dbReference type="InterPro" id="IPR017850">
    <property type="entry name" value="Alkaline_phosphatase_core_sf"/>
</dbReference>
<gene>
    <name evidence="3" type="ORF">EKH80_16180</name>
</gene>
<evidence type="ECO:0000256" key="1">
    <source>
        <dbReference type="ARBA" id="ARBA00022801"/>
    </source>
</evidence>
<name>A0A3S0RIZ9_9GAMM</name>
<protein>
    <submittedName>
        <fullName evidence="3">Acid phosphatase</fullName>
    </submittedName>
</protein>
<accession>A0A3S0RIZ9</accession>
<proteinExistence type="predicted"/>
<feature type="signal peptide" evidence="2">
    <location>
        <begin position="1"/>
        <end position="22"/>
    </location>
</feature>
<keyword evidence="1" id="KW-0378">Hydrolase</keyword>
<dbReference type="PANTHER" id="PTHR31956">
    <property type="entry name" value="NON-SPECIFIC PHOSPHOLIPASE C4-RELATED"/>
    <property type="match status" value="1"/>
</dbReference>
<dbReference type="Pfam" id="PF04185">
    <property type="entry name" value="Phosphoesterase"/>
    <property type="match status" value="1"/>
</dbReference>
<dbReference type="Gene3D" id="3.40.720.10">
    <property type="entry name" value="Alkaline Phosphatase, subunit A"/>
    <property type="match status" value="1"/>
</dbReference>
<keyword evidence="4" id="KW-1185">Reference proteome</keyword>
<dbReference type="GO" id="GO:0042578">
    <property type="term" value="F:phosphoric ester hydrolase activity"/>
    <property type="evidence" value="ECO:0007669"/>
    <property type="project" value="UniProtKB-ARBA"/>
</dbReference>
<feature type="chain" id="PRO_5018591254" evidence="2">
    <location>
        <begin position="23"/>
        <end position="284"/>
    </location>
</feature>
<sequence>MRHTAKWMFALLAAATASIASATPPKYDHVVVVVMENKENVQVLGSGAAPYMNSLAAQGVIFNQAFAITHPSQPNYLALFSGDTQGVVDDSCPQDLGTIANLGAALINGGYSFAGYAENLPNDGATDCWSSDNLYARKHAPWVDFSNVPAGNSLMFSEFPTDFTQLPTVSFVIPNMCDDMHDCDVGTGDSWLQNNMDAYAQWAQTHNSLLIVTFDEDDSATSANQIPMFWVGAGIAPGTQSNTPANHYNVLRTLLDMYGLAPFANAANVSAISDAWNTTPSPTP</sequence>
<reference evidence="3 4" key="1">
    <citation type="submission" date="2018-12" db="EMBL/GenBank/DDBJ databases">
        <title>Dyella dinghuensis sp. nov. DHOA06 and Dyella choica sp. nov. 4M-K27, isolated from forest soil.</title>
        <authorList>
            <person name="Qiu L.-H."/>
            <person name="Gao Z.-H."/>
        </authorList>
    </citation>
    <scope>NUCLEOTIDE SEQUENCE [LARGE SCALE GENOMIC DNA]</scope>
    <source>
        <strain evidence="3 4">4M-K27</strain>
    </source>
</reference>
<dbReference type="EMBL" id="RYYV01000013">
    <property type="protein sequence ID" value="RUL72896.1"/>
    <property type="molecule type" value="Genomic_DNA"/>
</dbReference>
<evidence type="ECO:0000256" key="2">
    <source>
        <dbReference type="SAM" id="SignalP"/>
    </source>
</evidence>
<dbReference type="Proteomes" id="UP000274358">
    <property type="component" value="Unassembled WGS sequence"/>
</dbReference>
<keyword evidence="2" id="KW-0732">Signal</keyword>